<dbReference type="SMART" id="SM00342">
    <property type="entry name" value="HTH_ARAC"/>
    <property type="match status" value="1"/>
</dbReference>
<gene>
    <name evidence="5" type="primary">araC</name>
    <name evidence="5" type="ordered locus">CHU_1298</name>
</gene>
<proteinExistence type="predicted"/>
<dbReference type="Pfam" id="PF20240">
    <property type="entry name" value="DUF6597"/>
    <property type="match status" value="1"/>
</dbReference>
<keyword evidence="2" id="KW-0238">DNA-binding</keyword>
<keyword evidence="3" id="KW-0804">Transcription</keyword>
<dbReference type="AlphaFoldDB" id="A0A6N4SQD0"/>
<dbReference type="PANTHER" id="PTHR43280">
    <property type="entry name" value="ARAC-FAMILY TRANSCRIPTIONAL REGULATOR"/>
    <property type="match status" value="1"/>
</dbReference>
<dbReference type="PROSITE" id="PS01124">
    <property type="entry name" value="HTH_ARAC_FAMILY_2"/>
    <property type="match status" value="1"/>
</dbReference>
<dbReference type="Proteomes" id="UP000001822">
    <property type="component" value="Chromosome"/>
</dbReference>
<reference evidence="5 6" key="1">
    <citation type="journal article" date="2007" name="Appl. Environ. Microbiol.">
        <title>Genome sequence of the cellulolytic gliding bacterium Cytophaga hutchinsonii.</title>
        <authorList>
            <person name="Xie G."/>
            <person name="Bruce D.C."/>
            <person name="Challacombe J.F."/>
            <person name="Chertkov O."/>
            <person name="Detter J.C."/>
            <person name="Gilna P."/>
            <person name="Han C.S."/>
            <person name="Lucas S."/>
            <person name="Misra M."/>
            <person name="Myers G.L."/>
            <person name="Richardson P."/>
            <person name="Tapia R."/>
            <person name="Thayer N."/>
            <person name="Thompson L.S."/>
            <person name="Brettin T.S."/>
            <person name="Henrissat B."/>
            <person name="Wilson D.B."/>
            <person name="McBride M.J."/>
        </authorList>
    </citation>
    <scope>NUCLEOTIDE SEQUENCE [LARGE SCALE GENOMIC DNA]</scope>
    <source>
        <strain evidence="6">ATCC 33406 / DSM 1761 / CIP 103989 / NBRC 15051 / NCIMB 9469 / D465</strain>
    </source>
</reference>
<protein>
    <submittedName>
        <fullName evidence="5">Transcriptional regulator, AraC family</fullName>
    </submittedName>
</protein>
<name>A0A6N4SQD0_CYTH3</name>
<evidence type="ECO:0000256" key="1">
    <source>
        <dbReference type="ARBA" id="ARBA00023015"/>
    </source>
</evidence>
<organism evidence="5 6">
    <name type="scientific">Cytophaga hutchinsonii (strain ATCC 33406 / DSM 1761 / CIP 103989 / NBRC 15051 / NCIMB 9469 / D465)</name>
    <dbReference type="NCBI Taxonomy" id="269798"/>
    <lineage>
        <taxon>Bacteria</taxon>
        <taxon>Pseudomonadati</taxon>
        <taxon>Bacteroidota</taxon>
        <taxon>Cytophagia</taxon>
        <taxon>Cytophagales</taxon>
        <taxon>Cytophagaceae</taxon>
        <taxon>Cytophaga</taxon>
    </lineage>
</organism>
<dbReference type="SUPFAM" id="SSF46689">
    <property type="entry name" value="Homeodomain-like"/>
    <property type="match status" value="1"/>
</dbReference>
<dbReference type="InterPro" id="IPR009057">
    <property type="entry name" value="Homeodomain-like_sf"/>
</dbReference>
<keyword evidence="1" id="KW-0805">Transcription regulation</keyword>
<evidence type="ECO:0000313" key="6">
    <source>
        <dbReference type="Proteomes" id="UP000001822"/>
    </source>
</evidence>
<dbReference type="RefSeq" id="WP_011584685.1">
    <property type="nucleotide sequence ID" value="NC_008255.1"/>
</dbReference>
<dbReference type="Gene3D" id="1.10.10.60">
    <property type="entry name" value="Homeodomain-like"/>
    <property type="match status" value="1"/>
</dbReference>
<dbReference type="PANTHER" id="PTHR43280:SF2">
    <property type="entry name" value="HTH-TYPE TRANSCRIPTIONAL REGULATOR EXSA"/>
    <property type="match status" value="1"/>
</dbReference>
<dbReference type="KEGG" id="chu:CHU_1298"/>
<dbReference type="EMBL" id="CP000383">
    <property type="protein sequence ID" value="ABG58570.1"/>
    <property type="molecule type" value="Genomic_DNA"/>
</dbReference>
<dbReference type="InterPro" id="IPR018060">
    <property type="entry name" value="HTH_AraC"/>
</dbReference>
<dbReference type="GO" id="GO:0003700">
    <property type="term" value="F:DNA-binding transcription factor activity"/>
    <property type="evidence" value="ECO:0007669"/>
    <property type="project" value="InterPro"/>
</dbReference>
<dbReference type="GO" id="GO:0043565">
    <property type="term" value="F:sequence-specific DNA binding"/>
    <property type="evidence" value="ECO:0007669"/>
    <property type="project" value="InterPro"/>
</dbReference>
<dbReference type="OrthoDB" id="323290at2"/>
<sequence length="251" mass="29219">MISTEYRPKSLLEEFVVCFYFNKSDNFEYADYANPTTNQEMFFNLGDDFELKNSIGQVTSQRSWISGLQSKSLPIKCSGRHITAGVIFKPWGLYAAFGINAKELANKTIYSKWLCDLSNELDNSEFSESQFFDLMEFNLLKSIKRSKMTKVMQKIVNEIEQENVFTLSEKLNRSKKTIIESFNKMIGLSPHKFYTLKCICETITLLQNNPTIKLTELAYNQGFYDQAHFIRVFKEHTGLTPKEFRNSIMKR</sequence>
<dbReference type="InterPro" id="IPR046532">
    <property type="entry name" value="DUF6597"/>
</dbReference>
<keyword evidence="6" id="KW-1185">Reference proteome</keyword>
<feature type="domain" description="HTH araC/xylS-type" evidence="4">
    <location>
        <begin position="149"/>
        <end position="247"/>
    </location>
</feature>
<evidence type="ECO:0000256" key="3">
    <source>
        <dbReference type="ARBA" id="ARBA00023163"/>
    </source>
</evidence>
<evidence type="ECO:0000256" key="2">
    <source>
        <dbReference type="ARBA" id="ARBA00023125"/>
    </source>
</evidence>
<evidence type="ECO:0000313" key="5">
    <source>
        <dbReference type="EMBL" id="ABG58570.1"/>
    </source>
</evidence>
<evidence type="ECO:0000259" key="4">
    <source>
        <dbReference type="PROSITE" id="PS01124"/>
    </source>
</evidence>
<dbReference type="Pfam" id="PF12833">
    <property type="entry name" value="HTH_18"/>
    <property type="match status" value="1"/>
</dbReference>
<dbReference type="InterPro" id="IPR020449">
    <property type="entry name" value="Tscrpt_reg_AraC-type_HTH"/>
</dbReference>
<dbReference type="PRINTS" id="PR00032">
    <property type="entry name" value="HTHARAC"/>
</dbReference>
<accession>A0A6N4SQD0</accession>